<dbReference type="Pfam" id="PF06087">
    <property type="entry name" value="Tyr-DNA_phospho"/>
    <property type="match status" value="1"/>
</dbReference>
<feature type="binding site" evidence="10">
    <location>
        <position position="176"/>
    </location>
    <ligand>
        <name>substrate</name>
    </ligand>
</feature>
<keyword evidence="4" id="KW-0227">DNA damage</keyword>
<name>A0AAN9YPM0_9PEZI</name>
<evidence type="ECO:0000256" key="7">
    <source>
        <dbReference type="ARBA" id="ARBA00023204"/>
    </source>
</evidence>
<dbReference type="GO" id="GO:0005634">
    <property type="term" value="C:nucleus"/>
    <property type="evidence" value="ECO:0007669"/>
    <property type="project" value="UniProtKB-SubCell"/>
</dbReference>
<evidence type="ECO:0008006" key="15">
    <source>
        <dbReference type="Google" id="ProtNLM"/>
    </source>
</evidence>
<keyword evidence="8" id="KW-0539">Nucleus</keyword>
<feature type="compositionally biased region" description="Basic and acidic residues" evidence="12">
    <location>
        <begin position="340"/>
        <end position="351"/>
    </location>
</feature>
<dbReference type="SUPFAM" id="SSF56024">
    <property type="entry name" value="Phospholipase D/nuclease"/>
    <property type="match status" value="2"/>
</dbReference>
<protein>
    <recommendedName>
        <fullName evidence="15">Tyrosyl-DNA phosphodiesterase</fullName>
    </recommendedName>
</protein>
<evidence type="ECO:0000256" key="8">
    <source>
        <dbReference type="ARBA" id="ARBA00023242"/>
    </source>
</evidence>
<feature type="region of interest" description="Disordered" evidence="12">
    <location>
        <begin position="212"/>
        <end position="245"/>
    </location>
</feature>
<feature type="compositionally biased region" description="Low complexity" evidence="12">
    <location>
        <begin position="216"/>
        <end position="228"/>
    </location>
</feature>
<dbReference type="CDD" id="cd09123">
    <property type="entry name" value="PLDc_Tdp1_2"/>
    <property type="match status" value="1"/>
</dbReference>
<evidence type="ECO:0000256" key="10">
    <source>
        <dbReference type="PIRSR" id="PIRSR610347-2"/>
    </source>
</evidence>
<proteinExistence type="inferred from homology"/>
<dbReference type="AlphaFoldDB" id="A0AAN9YPM0"/>
<evidence type="ECO:0000313" key="14">
    <source>
        <dbReference type="Proteomes" id="UP001320420"/>
    </source>
</evidence>
<dbReference type="PANTHER" id="PTHR12415:SF0">
    <property type="entry name" value="TYROSYL-DNA PHOSPHODIESTERASE 1"/>
    <property type="match status" value="1"/>
</dbReference>
<dbReference type="GO" id="GO:0004527">
    <property type="term" value="F:exonuclease activity"/>
    <property type="evidence" value="ECO:0007669"/>
    <property type="project" value="UniProtKB-KW"/>
</dbReference>
<keyword evidence="3" id="KW-0540">Nuclease</keyword>
<dbReference type="GO" id="GO:0003697">
    <property type="term" value="F:single-stranded DNA binding"/>
    <property type="evidence" value="ECO:0007669"/>
    <property type="project" value="TreeGrafter"/>
</dbReference>
<evidence type="ECO:0000256" key="5">
    <source>
        <dbReference type="ARBA" id="ARBA00022801"/>
    </source>
</evidence>
<dbReference type="GO" id="GO:0003690">
    <property type="term" value="F:double-stranded DNA binding"/>
    <property type="evidence" value="ECO:0007669"/>
    <property type="project" value="TreeGrafter"/>
</dbReference>
<evidence type="ECO:0000313" key="13">
    <source>
        <dbReference type="EMBL" id="KAK7754128.1"/>
    </source>
</evidence>
<feature type="region of interest" description="Disordered" evidence="12">
    <location>
        <begin position="321"/>
        <end position="351"/>
    </location>
</feature>
<evidence type="ECO:0000256" key="1">
    <source>
        <dbReference type="ARBA" id="ARBA00004123"/>
    </source>
</evidence>
<accession>A0AAN9YPM0</accession>
<dbReference type="FunFam" id="3.30.870.10:FF:000038">
    <property type="entry name" value="Probable tyrosyl-DNA phosphodiesterase"/>
    <property type="match status" value="1"/>
</dbReference>
<organism evidence="13 14">
    <name type="scientific">Diatrype stigma</name>
    <dbReference type="NCBI Taxonomy" id="117547"/>
    <lineage>
        <taxon>Eukaryota</taxon>
        <taxon>Fungi</taxon>
        <taxon>Dikarya</taxon>
        <taxon>Ascomycota</taxon>
        <taxon>Pezizomycotina</taxon>
        <taxon>Sordariomycetes</taxon>
        <taxon>Xylariomycetidae</taxon>
        <taxon>Xylariales</taxon>
        <taxon>Diatrypaceae</taxon>
        <taxon>Diatrype</taxon>
    </lineage>
</organism>
<sequence>MEGPPAKRRRLSTDDADVNVDDAIGGRSARDLINRIPKSLSRAISPPKRKNKAATTVATAAAAAAPRRALIPSPFRLTTIRDLPQESNADAVSLGDLVGDPLIAECWDFNYLHDVDFLMSHLDEDTRSFTKVHIVHGFWKREDPNKIFLEQQAAQYDNVELHAAFMPEMFGTHHSKMLILLRRDDTAQVIIHTANMIAKDWTNLTNGVWQSPPLPLSSTSTSAPTSAAQDRESDSDEGGDTPRIGSGARFKADLLAYLRAYNAKRNVCRSLVAELQRYDFSGVRGALVASVPGKHDVQDEPAATRWGWAAVRHALRAVPITTTTSSSSSSSSSSVHTKAGKGEGRKSTRRGAEIVAQISSIATLGASDTWLRRTLFEALSTSSTTKPEFKVVFPTPDEIRRSLDGYASGGSIHMRIQSAQQQKQLQYMRPLLCHWANDSERGVLQEGPHATAHGDGGRNRAAPHIKTYIRYSERGGEDEDGRSIDWALLTSANISKQAWGEAANGTGQIRIASWEIGVLVWPELLASGGDGGSGDDGNHAKKKAKMVATFQTDMPRENDLGGGGDGPPLVGLRIPYSLPLRRYADDEVPWVATADYSEPDWKGRTWEDP</sequence>
<evidence type="ECO:0000256" key="6">
    <source>
        <dbReference type="ARBA" id="ARBA00022839"/>
    </source>
</evidence>
<keyword evidence="7" id="KW-0234">DNA repair</keyword>
<evidence type="ECO:0000256" key="2">
    <source>
        <dbReference type="ARBA" id="ARBA00010205"/>
    </source>
</evidence>
<comment type="subcellular location">
    <subcellularLocation>
        <location evidence="1">Nucleus</location>
    </subcellularLocation>
</comment>
<reference evidence="13 14" key="1">
    <citation type="submission" date="2024-02" db="EMBL/GenBank/DDBJ databases">
        <title>De novo assembly and annotation of 12 fungi associated with fruit tree decline syndrome in Ontario, Canada.</title>
        <authorList>
            <person name="Sulman M."/>
            <person name="Ellouze W."/>
            <person name="Ilyukhin E."/>
        </authorList>
    </citation>
    <scope>NUCLEOTIDE SEQUENCE [LARGE SCALE GENOMIC DNA]</scope>
    <source>
        <strain evidence="13 14">M11/M66-122</strain>
    </source>
</reference>
<feature type="active site" description="Proton donor/acceptor" evidence="9">
    <location>
        <position position="464"/>
    </location>
</feature>
<evidence type="ECO:0000256" key="3">
    <source>
        <dbReference type="ARBA" id="ARBA00022722"/>
    </source>
</evidence>
<dbReference type="PANTHER" id="PTHR12415">
    <property type="entry name" value="TYROSYL-DNA PHOSPHODIESTERASE 1"/>
    <property type="match status" value="1"/>
</dbReference>
<evidence type="ECO:0000256" key="12">
    <source>
        <dbReference type="SAM" id="MobiDB-lite"/>
    </source>
</evidence>
<keyword evidence="6" id="KW-0269">Exonuclease</keyword>
<comment type="caution">
    <text evidence="13">The sequence shown here is derived from an EMBL/GenBank/DDBJ whole genome shotgun (WGS) entry which is preliminary data.</text>
</comment>
<feature type="active site" description="Nucleophile" evidence="9">
    <location>
        <position position="174"/>
    </location>
</feature>
<keyword evidence="14" id="KW-1185">Reference proteome</keyword>
<feature type="binding site" evidence="10">
    <location>
        <position position="466"/>
    </location>
    <ligand>
        <name>substrate</name>
    </ligand>
</feature>
<dbReference type="GO" id="GO:0017005">
    <property type="term" value="F:3'-tyrosyl-DNA phosphodiesterase activity"/>
    <property type="evidence" value="ECO:0007669"/>
    <property type="project" value="TreeGrafter"/>
</dbReference>
<keyword evidence="5" id="KW-0378">Hydrolase</keyword>
<dbReference type="InterPro" id="IPR010347">
    <property type="entry name" value="Tdp1"/>
</dbReference>
<evidence type="ECO:0000256" key="9">
    <source>
        <dbReference type="PIRSR" id="PIRSR610347-1"/>
    </source>
</evidence>
<dbReference type="Gene3D" id="3.30.870.10">
    <property type="entry name" value="Endonuclease Chain A"/>
    <property type="match status" value="2"/>
</dbReference>
<comment type="similarity">
    <text evidence="2">Belongs to the tyrosyl-DNA phosphodiesterase family.</text>
</comment>
<feature type="compositionally biased region" description="Low complexity" evidence="12">
    <location>
        <begin position="321"/>
        <end position="334"/>
    </location>
</feature>
<evidence type="ECO:0000256" key="4">
    <source>
        <dbReference type="ARBA" id="ARBA00022763"/>
    </source>
</evidence>
<feature type="site" description="Interaction with DNA" evidence="11">
    <location>
        <position position="495"/>
    </location>
</feature>
<dbReference type="Proteomes" id="UP001320420">
    <property type="component" value="Unassembled WGS sequence"/>
</dbReference>
<dbReference type="EMBL" id="JAKJXP020000023">
    <property type="protein sequence ID" value="KAK7754128.1"/>
    <property type="molecule type" value="Genomic_DNA"/>
</dbReference>
<gene>
    <name evidence="13" type="ORF">SLS62_003974</name>
</gene>
<evidence type="ECO:0000256" key="11">
    <source>
        <dbReference type="PIRSR" id="PIRSR610347-3"/>
    </source>
</evidence>
<dbReference type="GO" id="GO:0006281">
    <property type="term" value="P:DNA repair"/>
    <property type="evidence" value="ECO:0007669"/>
    <property type="project" value="UniProtKB-KW"/>
</dbReference>